<keyword evidence="4" id="KW-1185">Reference proteome</keyword>
<dbReference type="OrthoDB" id="9801785at2"/>
<evidence type="ECO:0000313" key="3">
    <source>
        <dbReference type="EMBL" id="SNR37037.1"/>
    </source>
</evidence>
<dbReference type="InterPro" id="IPR036291">
    <property type="entry name" value="NAD(P)-bd_dom_sf"/>
</dbReference>
<dbReference type="EMBL" id="FZNX01000001">
    <property type="protein sequence ID" value="SNR37037.1"/>
    <property type="molecule type" value="Genomic_DNA"/>
</dbReference>
<dbReference type="AlphaFoldDB" id="A0A238VSB8"/>
<name>A0A238VSB8_9FLAO</name>
<dbReference type="Pfam" id="PF01370">
    <property type="entry name" value="Epimerase"/>
    <property type="match status" value="1"/>
</dbReference>
<dbReference type="SUPFAM" id="SSF51735">
    <property type="entry name" value="NAD(P)-binding Rossmann-fold domains"/>
    <property type="match status" value="1"/>
</dbReference>
<proteinExistence type="inferred from homology"/>
<gene>
    <name evidence="3" type="ORF">SAMN04488111_0952</name>
</gene>
<evidence type="ECO:0000256" key="1">
    <source>
        <dbReference type="ARBA" id="ARBA00007637"/>
    </source>
</evidence>
<organism evidence="3 4">
    <name type="scientific">Lutibacter flavus</name>
    <dbReference type="NCBI Taxonomy" id="691689"/>
    <lineage>
        <taxon>Bacteria</taxon>
        <taxon>Pseudomonadati</taxon>
        <taxon>Bacteroidota</taxon>
        <taxon>Flavobacteriia</taxon>
        <taxon>Flavobacteriales</taxon>
        <taxon>Flavobacteriaceae</taxon>
        <taxon>Lutibacter</taxon>
    </lineage>
</organism>
<dbReference type="Gene3D" id="3.40.50.720">
    <property type="entry name" value="NAD(P)-binding Rossmann-like Domain"/>
    <property type="match status" value="1"/>
</dbReference>
<accession>A0A238VSB8</accession>
<evidence type="ECO:0000313" key="4">
    <source>
        <dbReference type="Proteomes" id="UP000198412"/>
    </source>
</evidence>
<dbReference type="RefSeq" id="WP_089377246.1">
    <property type="nucleotide sequence ID" value="NZ_FZNX01000001.1"/>
</dbReference>
<evidence type="ECO:0000259" key="2">
    <source>
        <dbReference type="Pfam" id="PF01370"/>
    </source>
</evidence>
<sequence length="214" mass="23479">MKKRDIENKNILVTGGAGQIGSKLCEALLDLEANVICFDNFSSGALDNIKHFLSHPNFKLIGGDIQDIEKCKKVIQGVDYVFHLARIDSNSTAKSDGFTINDANVVGFLNMLTVIQESNVKGMIYPASCSQSSSTLEVPKIEEVMQGKPLSAYIISKYTKELYASLFRSEYGMQIKGVEFTSTLEKTTTTAVSNIIQLNMEALEGMLQSAYILA</sequence>
<feature type="domain" description="NAD-dependent epimerase/dehydratase" evidence="2">
    <location>
        <begin position="11"/>
        <end position="180"/>
    </location>
</feature>
<comment type="similarity">
    <text evidence="1">Belongs to the NAD(P)-dependent epimerase/dehydratase family.</text>
</comment>
<protein>
    <submittedName>
        <fullName evidence="3">NAD dependent epimerase/dehydratase family protein</fullName>
    </submittedName>
</protein>
<reference evidence="4" key="1">
    <citation type="submission" date="2017-06" db="EMBL/GenBank/DDBJ databases">
        <authorList>
            <person name="Varghese N."/>
            <person name="Submissions S."/>
        </authorList>
    </citation>
    <scope>NUCLEOTIDE SEQUENCE [LARGE SCALE GENOMIC DNA]</scope>
    <source>
        <strain evidence="4">DSM 27993</strain>
    </source>
</reference>
<dbReference type="PANTHER" id="PTHR43000">
    <property type="entry name" value="DTDP-D-GLUCOSE 4,6-DEHYDRATASE-RELATED"/>
    <property type="match status" value="1"/>
</dbReference>
<dbReference type="InterPro" id="IPR001509">
    <property type="entry name" value="Epimerase_deHydtase"/>
</dbReference>
<dbReference type="Proteomes" id="UP000198412">
    <property type="component" value="Unassembled WGS sequence"/>
</dbReference>